<dbReference type="SUPFAM" id="SSF52096">
    <property type="entry name" value="ClpP/crotonase"/>
    <property type="match status" value="1"/>
</dbReference>
<gene>
    <name evidence="2" type="ORF">PS723_05940</name>
</gene>
<organism evidence="2 3">
    <name type="scientific">Pseudomonas fluorescens</name>
    <dbReference type="NCBI Taxonomy" id="294"/>
    <lineage>
        <taxon>Bacteria</taxon>
        <taxon>Pseudomonadati</taxon>
        <taxon>Pseudomonadota</taxon>
        <taxon>Gammaproteobacteria</taxon>
        <taxon>Pseudomonadales</taxon>
        <taxon>Pseudomonadaceae</taxon>
        <taxon>Pseudomonas</taxon>
    </lineage>
</organism>
<dbReference type="GO" id="GO:0008236">
    <property type="term" value="F:serine-type peptidase activity"/>
    <property type="evidence" value="ECO:0007669"/>
    <property type="project" value="InterPro"/>
</dbReference>
<name>A0A5E7FU80_PSEFL</name>
<dbReference type="Pfam" id="PF03572">
    <property type="entry name" value="Peptidase_S41"/>
    <property type="match status" value="1"/>
</dbReference>
<evidence type="ECO:0000313" key="3">
    <source>
        <dbReference type="Proteomes" id="UP000379480"/>
    </source>
</evidence>
<dbReference type="Gene3D" id="3.90.226.10">
    <property type="entry name" value="2-enoyl-CoA Hydratase, Chain A, domain 1"/>
    <property type="match status" value="1"/>
</dbReference>
<dbReference type="PANTHER" id="PTHR32060">
    <property type="entry name" value="TAIL-SPECIFIC PROTEASE"/>
    <property type="match status" value="1"/>
</dbReference>
<accession>A0A5E7FU80</accession>
<dbReference type="AlphaFoldDB" id="A0A5E7FU80"/>
<protein>
    <recommendedName>
        <fullName evidence="1">Tail specific protease domain-containing protein</fullName>
    </recommendedName>
</protein>
<dbReference type="GO" id="GO:0004175">
    <property type="term" value="F:endopeptidase activity"/>
    <property type="evidence" value="ECO:0007669"/>
    <property type="project" value="TreeGrafter"/>
</dbReference>
<dbReference type="InterPro" id="IPR029045">
    <property type="entry name" value="ClpP/crotonase-like_dom_sf"/>
</dbReference>
<dbReference type="InterPro" id="IPR005151">
    <property type="entry name" value="Tail-specific_protease"/>
</dbReference>
<sequence length="673" mass="74487">MKFQENPDLRTGKVGALSRYATGKTASCMETFTAAILEQFPGTTPLQNFLATAGELTLEQRKVIVQQALILIEQNYANLPLKRAMHAVNPVQRLKMLLQTLEQPVSAMQVAEVEFHREITEIFMSVRDLHTNYLLPAPFNDKTAFLPFLVENYFEGAQRKYLVTRVRDSFNHPTLVPGVEILYWNGLPIDRAVMNNAHRYAGGNREARIARGVQTLTTKALSLALPPDEEWVVVGYRTLAGEIEELRVDWLVSPMLPSLADKNAGVESCAQTIQGLDLEQNITQRVRAALFAPKSRAAQNAKSAKSNSENRVDVIKSHLPEVFEARVATTPTGTFGYLRIRTFLYWPNDTFVEEFVRLISLLPTNGLIIDVRGNGGGHIANCERILQTLTFKSIEPTRFQFINTPLNLDICRRNGPQSIWTDLSQWVESMEQSLQTGAVFSAGFPITSPEACNAIGQRYFGPVILITDALCYSATDMFASGFQDHGIGTILGTDGNTGAGGANVWEHRHFVSHILPRAGSVYESLPNDAGMRVSIRRTLRVGPREGVPVEDLGVIPDKRHFLTRDDLLNSNVDLINKAGSMLAGVCPLRVLIVTVNAITSEQSKVITDTQGITRLDVYLGERPIESIDIQCQQTTFTITKQSADRSDLLILGFDGTELVARYRTTVGVGVGDV</sequence>
<dbReference type="RefSeq" id="WP_191636295.1">
    <property type="nucleotide sequence ID" value="NZ_CABVHY010000043.1"/>
</dbReference>
<evidence type="ECO:0000259" key="1">
    <source>
        <dbReference type="Pfam" id="PF03572"/>
    </source>
</evidence>
<reference evidence="2 3" key="1">
    <citation type="submission" date="2019-09" db="EMBL/GenBank/DDBJ databases">
        <authorList>
            <person name="Chandra G."/>
            <person name="Truman W A."/>
        </authorList>
    </citation>
    <scope>NUCLEOTIDE SEQUENCE [LARGE SCALE GENOMIC DNA]</scope>
    <source>
        <strain evidence="2">PS723</strain>
    </source>
</reference>
<dbReference type="EMBL" id="CABVHY010000043">
    <property type="protein sequence ID" value="VVO41897.1"/>
    <property type="molecule type" value="Genomic_DNA"/>
</dbReference>
<feature type="domain" description="Tail specific protease" evidence="1">
    <location>
        <begin position="335"/>
        <end position="502"/>
    </location>
</feature>
<evidence type="ECO:0000313" key="2">
    <source>
        <dbReference type="EMBL" id="VVO41897.1"/>
    </source>
</evidence>
<dbReference type="GO" id="GO:0006508">
    <property type="term" value="P:proteolysis"/>
    <property type="evidence" value="ECO:0007669"/>
    <property type="project" value="InterPro"/>
</dbReference>
<dbReference type="Proteomes" id="UP000379480">
    <property type="component" value="Unassembled WGS sequence"/>
</dbReference>
<proteinExistence type="predicted"/>
<dbReference type="PANTHER" id="PTHR32060:SF22">
    <property type="entry name" value="CARBOXYL-TERMINAL-PROCESSING PEPTIDASE 3, CHLOROPLASTIC"/>
    <property type="match status" value="1"/>
</dbReference>